<organism evidence="1 2">
    <name type="scientific">Ditylenchus dipsaci</name>
    <dbReference type="NCBI Taxonomy" id="166011"/>
    <lineage>
        <taxon>Eukaryota</taxon>
        <taxon>Metazoa</taxon>
        <taxon>Ecdysozoa</taxon>
        <taxon>Nematoda</taxon>
        <taxon>Chromadorea</taxon>
        <taxon>Rhabditida</taxon>
        <taxon>Tylenchina</taxon>
        <taxon>Tylenchomorpha</taxon>
        <taxon>Sphaerularioidea</taxon>
        <taxon>Anguinidae</taxon>
        <taxon>Anguininae</taxon>
        <taxon>Ditylenchus</taxon>
    </lineage>
</organism>
<dbReference type="WBParaSite" id="jg20659">
    <property type="protein sequence ID" value="jg20659"/>
    <property type="gene ID" value="jg20659"/>
</dbReference>
<dbReference type="AlphaFoldDB" id="A0A915DL31"/>
<name>A0A915DL31_9BILA</name>
<keyword evidence="1" id="KW-1185">Reference proteome</keyword>
<sequence>MYTENYHESSKWIAFAVNKGLEEWRKLTKLPDMVDQLANSAFAKNARRQWSKSTSSQKNDIIPANDLKQVVQEEPVIDKKISEVLALIIEREDDGQMAVLYTQFGLARHQNNHPVGTWMKYSPT</sequence>
<protein>
    <submittedName>
        <fullName evidence="2">Uncharacterized protein</fullName>
    </submittedName>
</protein>
<dbReference type="Proteomes" id="UP000887574">
    <property type="component" value="Unplaced"/>
</dbReference>
<reference evidence="2" key="1">
    <citation type="submission" date="2022-11" db="UniProtKB">
        <authorList>
            <consortium name="WormBaseParasite"/>
        </authorList>
    </citation>
    <scope>IDENTIFICATION</scope>
</reference>
<proteinExistence type="predicted"/>
<accession>A0A915DL31</accession>
<evidence type="ECO:0000313" key="2">
    <source>
        <dbReference type="WBParaSite" id="jg20659"/>
    </source>
</evidence>
<evidence type="ECO:0000313" key="1">
    <source>
        <dbReference type="Proteomes" id="UP000887574"/>
    </source>
</evidence>